<evidence type="ECO:0000256" key="1">
    <source>
        <dbReference type="ARBA" id="ARBA00022801"/>
    </source>
</evidence>
<comment type="cofactor">
    <cofactor evidence="2">
        <name>a divalent metal cation</name>
        <dbReference type="ChEBI" id="CHEBI:60240"/>
    </cofactor>
</comment>
<dbReference type="PANTHER" id="PTHR43213:SF5">
    <property type="entry name" value="BIFUNCTIONAL DTTP_UTP PYROPHOSPHATASE_METHYLTRANSFERASE PROTEIN-RELATED"/>
    <property type="match status" value="1"/>
</dbReference>
<feature type="active site" description="Proton acceptor" evidence="2">
    <location>
        <position position="77"/>
    </location>
</feature>
<sequence>MTMTRLILASASRSRQKLLASAGVQVETVPARIDEEAVRASLEVEGAKPRDVADALAEMKAAKVAERNPDAIVIGSDQVLAFHGRVWAKAGDREAAREQLCQMRGHTHFLISAVVVYHRAEPVWRAIDEVRLTMRNFSDGYLDDYLDRNWDEVRHSVGSYHLEGEGARLFETVEGDYFTVLGLPLLPLLNYLALRGFIDA</sequence>
<dbReference type="EC" id="3.6.1.9" evidence="2"/>
<keyword evidence="1 2" id="KW-0378">Hydrolase</keyword>
<comment type="catalytic activity">
    <reaction evidence="2">
        <text>a 2'-deoxyribonucleoside 5'-triphosphate + H2O = a 2'-deoxyribonucleoside 5'-phosphate + diphosphate + H(+)</text>
        <dbReference type="Rhea" id="RHEA:44644"/>
        <dbReference type="ChEBI" id="CHEBI:15377"/>
        <dbReference type="ChEBI" id="CHEBI:15378"/>
        <dbReference type="ChEBI" id="CHEBI:33019"/>
        <dbReference type="ChEBI" id="CHEBI:61560"/>
        <dbReference type="ChEBI" id="CHEBI:65317"/>
        <dbReference type="EC" id="3.6.1.9"/>
    </reaction>
</comment>
<name>A0ABS6J280_9RHOB</name>
<evidence type="ECO:0000256" key="2">
    <source>
        <dbReference type="HAMAP-Rule" id="MF_00528"/>
    </source>
</evidence>
<gene>
    <name evidence="3" type="ORF">GU927_008405</name>
</gene>
<dbReference type="NCBIfam" id="TIGR00172">
    <property type="entry name" value="maf"/>
    <property type="match status" value="1"/>
</dbReference>
<dbReference type="EMBL" id="JAAATX020000005">
    <property type="protein sequence ID" value="MBU9697869.1"/>
    <property type="molecule type" value="Genomic_DNA"/>
</dbReference>
<keyword evidence="2" id="KW-0546">Nucleotide metabolism</keyword>
<comment type="similarity">
    <text evidence="2">Belongs to the Maf family.</text>
</comment>
<dbReference type="Proteomes" id="UP000731907">
    <property type="component" value="Unassembled WGS sequence"/>
</dbReference>
<comment type="caution">
    <text evidence="3">The sequence shown here is derived from an EMBL/GenBank/DDBJ whole genome shotgun (WGS) entry which is preliminary data.</text>
</comment>
<accession>A0ABS6J280</accession>
<dbReference type="HAMAP" id="MF_00528">
    <property type="entry name" value="Maf"/>
    <property type="match status" value="1"/>
</dbReference>
<evidence type="ECO:0000313" key="3">
    <source>
        <dbReference type="EMBL" id="MBU9697869.1"/>
    </source>
</evidence>
<comment type="subcellular location">
    <subcellularLocation>
        <location evidence="2">Cytoplasm</location>
    </subcellularLocation>
</comment>
<dbReference type="Pfam" id="PF02545">
    <property type="entry name" value="Maf"/>
    <property type="match status" value="1"/>
</dbReference>
<evidence type="ECO:0000313" key="4">
    <source>
        <dbReference type="Proteomes" id="UP000731907"/>
    </source>
</evidence>
<dbReference type="InterPro" id="IPR003697">
    <property type="entry name" value="Maf-like"/>
</dbReference>
<protein>
    <recommendedName>
        <fullName evidence="2">Nucleoside triphosphate pyrophosphatase</fullName>
        <ecNumber evidence="2">3.6.1.9</ecNumber>
    </recommendedName>
    <alternativeName>
        <fullName evidence="2">Nucleotide pyrophosphatase</fullName>
        <shortName evidence="2">Nucleotide PPase</shortName>
    </alternativeName>
</protein>
<comment type="caution">
    <text evidence="2">Lacks conserved residue(s) required for the propagation of feature annotation.</text>
</comment>
<keyword evidence="4" id="KW-1185">Reference proteome</keyword>
<dbReference type="CDD" id="cd00555">
    <property type="entry name" value="Maf"/>
    <property type="match status" value="1"/>
</dbReference>
<organism evidence="3 4">
    <name type="scientific">Paragemmobacter amnigenus</name>
    <dbReference type="NCBI Taxonomy" id="2852097"/>
    <lineage>
        <taxon>Bacteria</taxon>
        <taxon>Pseudomonadati</taxon>
        <taxon>Pseudomonadota</taxon>
        <taxon>Alphaproteobacteria</taxon>
        <taxon>Rhodobacterales</taxon>
        <taxon>Paracoccaceae</taxon>
        <taxon>Paragemmobacter</taxon>
    </lineage>
</organism>
<comment type="catalytic activity">
    <reaction evidence="2">
        <text>a ribonucleoside 5'-triphosphate + H2O = a ribonucleoside 5'-phosphate + diphosphate + H(+)</text>
        <dbReference type="Rhea" id="RHEA:23996"/>
        <dbReference type="ChEBI" id="CHEBI:15377"/>
        <dbReference type="ChEBI" id="CHEBI:15378"/>
        <dbReference type="ChEBI" id="CHEBI:33019"/>
        <dbReference type="ChEBI" id="CHEBI:58043"/>
        <dbReference type="ChEBI" id="CHEBI:61557"/>
        <dbReference type="EC" id="3.6.1.9"/>
    </reaction>
</comment>
<proteinExistence type="inferred from homology"/>
<reference evidence="3 4" key="1">
    <citation type="submission" date="2021-06" db="EMBL/GenBank/DDBJ databases">
        <title>Rhodobacteraceae bacterium strain HSP-20.</title>
        <authorList>
            <person name="Chen W.-M."/>
        </authorList>
    </citation>
    <scope>NUCLEOTIDE SEQUENCE [LARGE SCALE GENOMIC DNA]</scope>
    <source>
        <strain evidence="3 4">HSP-20</strain>
    </source>
</reference>
<comment type="function">
    <text evidence="2">Nucleoside triphosphate pyrophosphatase. May have a dual role in cell division arrest and in preventing the incorporation of modified nucleotides into cellular nucleic acids.</text>
</comment>
<dbReference type="PANTHER" id="PTHR43213">
    <property type="entry name" value="BIFUNCTIONAL DTTP/UTP PYROPHOSPHATASE/METHYLTRANSFERASE PROTEIN-RELATED"/>
    <property type="match status" value="1"/>
</dbReference>
<keyword evidence="2" id="KW-0963">Cytoplasm</keyword>
<dbReference type="PIRSF" id="PIRSF006305">
    <property type="entry name" value="Maf"/>
    <property type="match status" value="1"/>
</dbReference>